<dbReference type="PANTHER" id="PTHR11206">
    <property type="entry name" value="MULTIDRUG RESISTANCE PROTEIN"/>
    <property type="match status" value="1"/>
</dbReference>
<keyword evidence="3" id="KW-1133">Transmembrane helix</keyword>
<comment type="similarity">
    <text evidence="1">Belongs to the multi antimicrobial extrusion (MATE) (TC 2.A.66.1) family.</text>
</comment>
<keyword evidence="3" id="KW-0812">Transmembrane</keyword>
<sequence>MGSALETLCGQAYGAGQVQLLGVYLQRSWIILLVSCVILLPIYIFATPILKVLGQEDEIADLAGQFTIETIPQLFSLAIIFPTQKFLQAQSKVNVQATICFVALILDIGLLAVFIFVFGWGTTGAAIAYDISNWVIAVAQVVYAIGWCKEGWTGLTWSAFREIWAFARLSLASAVMLWGAGTLGGMICGTASQTLILLFIVYRTNCNREVSSLTFESALWLLQFASHGSQSSSVEQTTERMQKWGGQRIEPDDV</sequence>
<protein>
    <submittedName>
        <fullName evidence="4">Protein detoxification 35</fullName>
    </submittedName>
</protein>
<feature type="transmembrane region" description="Helical" evidence="3">
    <location>
        <begin position="62"/>
        <end position="81"/>
    </location>
</feature>
<feature type="region of interest" description="Disordered" evidence="2">
    <location>
        <begin position="233"/>
        <end position="254"/>
    </location>
</feature>
<dbReference type="GO" id="GO:0016020">
    <property type="term" value="C:membrane"/>
    <property type="evidence" value="ECO:0007669"/>
    <property type="project" value="InterPro"/>
</dbReference>
<dbReference type="EMBL" id="QGNW01000073">
    <property type="protein sequence ID" value="RVX01876.1"/>
    <property type="molecule type" value="Genomic_DNA"/>
</dbReference>
<dbReference type="Pfam" id="PF01554">
    <property type="entry name" value="MatE"/>
    <property type="match status" value="1"/>
</dbReference>
<dbReference type="AlphaFoldDB" id="A0A438IYU6"/>
<proteinExistence type="inferred from homology"/>
<comment type="caution">
    <text evidence="4">The sequence shown here is derived from an EMBL/GenBank/DDBJ whole genome shotgun (WGS) entry which is preliminary data.</text>
</comment>
<evidence type="ECO:0000256" key="2">
    <source>
        <dbReference type="SAM" id="MobiDB-lite"/>
    </source>
</evidence>
<feature type="transmembrane region" description="Helical" evidence="3">
    <location>
        <begin position="126"/>
        <end position="148"/>
    </location>
</feature>
<organism evidence="4 5">
    <name type="scientific">Vitis vinifera</name>
    <name type="common">Grape</name>
    <dbReference type="NCBI Taxonomy" id="29760"/>
    <lineage>
        <taxon>Eukaryota</taxon>
        <taxon>Viridiplantae</taxon>
        <taxon>Streptophyta</taxon>
        <taxon>Embryophyta</taxon>
        <taxon>Tracheophyta</taxon>
        <taxon>Spermatophyta</taxon>
        <taxon>Magnoliopsida</taxon>
        <taxon>eudicotyledons</taxon>
        <taxon>Gunneridae</taxon>
        <taxon>Pentapetalae</taxon>
        <taxon>rosids</taxon>
        <taxon>Vitales</taxon>
        <taxon>Vitaceae</taxon>
        <taxon>Viteae</taxon>
        <taxon>Vitis</taxon>
    </lineage>
</organism>
<dbReference type="Proteomes" id="UP000288805">
    <property type="component" value="Unassembled WGS sequence"/>
</dbReference>
<feature type="transmembrane region" description="Helical" evidence="3">
    <location>
        <begin position="169"/>
        <end position="202"/>
    </location>
</feature>
<gene>
    <name evidence="4" type="primary">DTX35_4</name>
    <name evidence="4" type="ORF">CK203_019476</name>
</gene>
<dbReference type="GO" id="GO:0042910">
    <property type="term" value="F:xenobiotic transmembrane transporter activity"/>
    <property type="evidence" value="ECO:0007669"/>
    <property type="project" value="InterPro"/>
</dbReference>
<evidence type="ECO:0000313" key="4">
    <source>
        <dbReference type="EMBL" id="RVX01876.1"/>
    </source>
</evidence>
<feature type="transmembrane region" description="Helical" evidence="3">
    <location>
        <begin position="93"/>
        <end position="120"/>
    </location>
</feature>
<evidence type="ECO:0000256" key="1">
    <source>
        <dbReference type="ARBA" id="ARBA00010199"/>
    </source>
</evidence>
<dbReference type="GO" id="GO:0015297">
    <property type="term" value="F:antiporter activity"/>
    <property type="evidence" value="ECO:0007669"/>
    <property type="project" value="InterPro"/>
</dbReference>
<name>A0A438IYU6_VITVI</name>
<feature type="transmembrane region" description="Helical" evidence="3">
    <location>
        <begin position="29"/>
        <end position="50"/>
    </location>
</feature>
<keyword evidence="3" id="KW-0472">Membrane</keyword>
<reference evidence="4 5" key="1">
    <citation type="journal article" date="2018" name="PLoS Genet.">
        <title>Population sequencing reveals clonal diversity and ancestral inbreeding in the grapevine cultivar Chardonnay.</title>
        <authorList>
            <person name="Roach M.J."/>
            <person name="Johnson D.L."/>
            <person name="Bohlmann J."/>
            <person name="van Vuuren H.J."/>
            <person name="Jones S.J."/>
            <person name="Pretorius I.S."/>
            <person name="Schmidt S.A."/>
            <person name="Borneman A.R."/>
        </authorList>
    </citation>
    <scope>NUCLEOTIDE SEQUENCE [LARGE SCALE GENOMIC DNA]</scope>
    <source>
        <strain evidence="5">cv. Chardonnay</strain>
        <tissue evidence="4">Leaf</tissue>
    </source>
</reference>
<evidence type="ECO:0000313" key="5">
    <source>
        <dbReference type="Proteomes" id="UP000288805"/>
    </source>
</evidence>
<accession>A0A438IYU6</accession>
<evidence type="ECO:0000256" key="3">
    <source>
        <dbReference type="SAM" id="Phobius"/>
    </source>
</evidence>
<dbReference type="InterPro" id="IPR002528">
    <property type="entry name" value="MATE_fam"/>
</dbReference>